<organism evidence="1">
    <name type="scientific">Rhizophora mucronata</name>
    <name type="common">Asiatic mangrove</name>
    <dbReference type="NCBI Taxonomy" id="61149"/>
    <lineage>
        <taxon>Eukaryota</taxon>
        <taxon>Viridiplantae</taxon>
        <taxon>Streptophyta</taxon>
        <taxon>Embryophyta</taxon>
        <taxon>Tracheophyta</taxon>
        <taxon>Spermatophyta</taxon>
        <taxon>Magnoliopsida</taxon>
        <taxon>eudicotyledons</taxon>
        <taxon>Gunneridae</taxon>
        <taxon>Pentapetalae</taxon>
        <taxon>rosids</taxon>
        <taxon>fabids</taxon>
        <taxon>Malpighiales</taxon>
        <taxon>Rhizophoraceae</taxon>
        <taxon>Rhizophora</taxon>
    </lineage>
</organism>
<reference evidence="1" key="1">
    <citation type="submission" date="2018-02" db="EMBL/GenBank/DDBJ databases">
        <title>Rhizophora mucronata_Transcriptome.</title>
        <authorList>
            <person name="Meera S.P."/>
            <person name="Sreeshan A."/>
            <person name="Augustine A."/>
        </authorList>
    </citation>
    <scope>NUCLEOTIDE SEQUENCE</scope>
    <source>
        <tissue evidence="1">Leaf</tissue>
    </source>
</reference>
<sequence length="33" mass="3753">MGFAMSFVRFMVLAIMMRQALRTISQEKNVSSA</sequence>
<name>A0A2P2NXH5_RHIMU</name>
<evidence type="ECO:0000313" key="1">
    <source>
        <dbReference type="EMBL" id="MBX47218.1"/>
    </source>
</evidence>
<proteinExistence type="predicted"/>
<dbReference type="AlphaFoldDB" id="A0A2P2NXH5"/>
<dbReference type="EMBL" id="GGEC01066734">
    <property type="protein sequence ID" value="MBX47218.1"/>
    <property type="molecule type" value="Transcribed_RNA"/>
</dbReference>
<protein>
    <submittedName>
        <fullName evidence="1">Uncharacterized protein</fullName>
    </submittedName>
</protein>
<accession>A0A2P2NXH5</accession>